<dbReference type="Proteomes" id="UP001185659">
    <property type="component" value="Unassembled WGS sequence"/>
</dbReference>
<organism evidence="7 8">
    <name type="scientific">Nitratireductor aquimarinus</name>
    <dbReference type="NCBI Taxonomy" id="889300"/>
    <lineage>
        <taxon>Bacteria</taxon>
        <taxon>Pseudomonadati</taxon>
        <taxon>Pseudomonadota</taxon>
        <taxon>Alphaproteobacteria</taxon>
        <taxon>Hyphomicrobiales</taxon>
        <taxon>Phyllobacteriaceae</taxon>
        <taxon>Nitratireductor</taxon>
    </lineage>
</organism>
<dbReference type="Pfam" id="PF00005">
    <property type="entry name" value="ABC_tran"/>
    <property type="match status" value="1"/>
</dbReference>
<keyword evidence="4 7" id="KW-0067">ATP-binding</keyword>
<dbReference type="RefSeq" id="WP_317561604.1">
    <property type="nucleotide sequence ID" value="NZ_JAWLIP010000006.1"/>
</dbReference>
<keyword evidence="8" id="KW-1185">Reference proteome</keyword>
<proteinExistence type="inferred from homology"/>
<evidence type="ECO:0000256" key="3">
    <source>
        <dbReference type="ARBA" id="ARBA00022741"/>
    </source>
</evidence>
<comment type="caution">
    <text evidence="7">The sequence shown here is derived from an EMBL/GenBank/DDBJ whole genome shotgun (WGS) entry which is preliminary data.</text>
</comment>
<dbReference type="GO" id="GO:0005524">
    <property type="term" value="F:ATP binding"/>
    <property type="evidence" value="ECO:0007669"/>
    <property type="project" value="UniProtKB-KW"/>
</dbReference>
<evidence type="ECO:0000256" key="4">
    <source>
        <dbReference type="ARBA" id="ARBA00022840"/>
    </source>
</evidence>
<dbReference type="CDD" id="cd03224">
    <property type="entry name" value="ABC_TM1139_LivF_branched"/>
    <property type="match status" value="1"/>
</dbReference>
<evidence type="ECO:0000256" key="1">
    <source>
        <dbReference type="ARBA" id="ARBA00005417"/>
    </source>
</evidence>
<evidence type="ECO:0000313" key="7">
    <source>
        <dbReference type="EMBL" id="MDV6227298.1"/>
    </source>
</evidence>
<dbReference type="InterPro" id="IPR003439">
    <property type="entry name" value="ABC_transporter-like_ATP-bd"/>
</dbReference>
<evidence type="ECO:0000259" key="6">
    <source>
        <dbReference type="PROSITE" id="PS50893"/>
    </source>
</evidence>
<protein>
    <submittedName>
        <fullName evidence="7">ABC transporter ATP-binding protein</fullName>
    </submittedName>
</protein>
<keyword evidence="3" id="KW-0547">Nucleotide-binding</keyword>
<comment type="similarity">
    <text evidence="1">Belongs to the ABC transporter superfamily.</text>
</comment>
<evidence type="ECO:0000256" key="5">
    <source>
        <dbReference type="ARBA" id="ARBA00022970"/>
    </source>
</evidence>
<feature type="domain" description="ABC transporter" evidence="6">
    <location>
        <begin position="2"/>
        <end position="238"/>
    </location>
</feature>
<dbReference type="InterPro" id="IPR017871">
    <property type="entry name" value="ABC_transporter-like_CS"/>
</dbReference>
<evidence type="ECO:0000256" key="2">
    <source>
        <dbReference type="ARBA" id="ARBA00022448"/>
    </source>
</evidence>
<dbReference type="InterPro" id="IPR052156">
    <property type="entry name" value="BCAA_Transport_ATP-bd_LivF"/>
</dbReference>
<dbReference type="InterPro" id="IPR027417">
    <property type="entry name" value="P-loop_NTPase"/>
</dbReference>
<name>A0ABU4AM17_9HYPH</name>
<sequence>MLEVRDLNVYRGATHVLKGVSFDVRQGQLAALIGANGAGKSTTLLTLSGLLRPRSGSAVLRTDGAELDLTRLSSEKIVRAGLIHCPEGRQIFQSLSVAENLDMGAYTQRDRAEVRRTMEEVHTLFPILAERANVAAGSLSGGEQMMVAIGRALLAKPKMLLLDEPSLGLAPLVVETIFDVIQRLKSTGVTILLIEQNAAMALEIADAAHVMENGSIVLSGTGEELASNDRVRQSYLGVAA</sequence>
<dbReference type="PROSITE" id="PS50893">
    <property type="entry name" value="ABC_TRANSPORTER_2"/>
    <property type="match status" value="1"/>
</dbReference>
<dbReference type="SMART" id="SM00382">
    <property type="entry name" value="AAA"/>
    <property type="match status" value="1"/>
</dbReference>
<dbReference type="EMBL" id="JAWLIP010000006">
    <property type="protein sequence ID" value="MDV6227298.1"/>
    <property type="molecule type" value="Genomic_DNA"/>
</dbReference>
<dbReference type="InterPro" id="IPR003593">
    <property type="entry name" value="AAA+_ATPase"/>
</dbReference>
<dbReference type="SUPFAM" id="SSF52540">
    <property type="entry name" value="P-loop containing nucleoside triphosphate hydrolases"/>
    <property type="match status" value="1"/>
</dbReference>
<gene>
    <name evidence="7" type="ORF">R2G56_13450</name>
</gene>
<dbReference type="Gene3D" id="3.40.50.300">
    <property type="entry name" value="P-loop containing nucleotide triphosphate hydrolases"/>
    <property type="match status" value="1"/>
</dbReference>
<keyword evidence="5" id="KW-0029">Amino-acid transport</keyword>
<reference evidence="7 8" key="1">
    <citation type="submission" date="2023-10" db="EMBL/GenBank/DDBJ databases">
        <authorList>
            <person name="Venkata Ramana C."/>
            <person name="Sasikala C."/>
            <person name="Dhurka M."/>
        </authorList>
    </citation>
    <scope>NUCLEOTIDE SEQUENCE [LARGE SCALE GENOMIC DNA]</scope>
    <source>
        <strain evidence="7 8">KCTC 32151</strain>
    </source>
</reference>
<keyword evidence="2" id="KW-0813">Transport</keyword>
<dbReference type="PROSITE" id="PS00211">
    <property type="entry name" value="ABC_TRANSPORTER_1"/>
    <property type="match status" value="1"/>
</dbReference>
<dbReference type="PANTHER" id="PTHR43820">
    <property type="entry name" value="HIGH-AFFINITY BRANCHED-CHAIN AMINO ACID TRANSPORT ATP-BINDING PROTEIN LIVF"/>
    <property type="match status" value="1"/>
</dbReference>
<dbReference type="PANTHER" id="PTHR43820:SF4">
    <property type="entry name" value="HIGH-AFFINITY BRANCHED-CHAIN AMINO ACID TRANSPORT ATP-BINDING PROTEIN LIVF"/>
    <property type="match status" value="1"/>
</dbReference>
<evidence type="ECO:0000313" key="8">
    <source>
        <dbReference type="Proteomes" id="UP001185659"/>
    </source>
</evidence>
<accession>A0ABU4AM17</accession>